<proteinExistence type="predicted"/>
<dbReference type="GO" id="GO:0000160">
    <property type="term" value="P:phosphorelay signal transduction system"/>
    <property type="evidence" value="ECO:0007669"/>
    <property type="project" value="InterPro"/>
</dbReference>
<comment type="caution">
    <text evidence="4">The sequence shown here is derived from an EMBL/GenBank/DDBJ whole genome shotgun (WGS) entry which is preliminary data.</text>
</comment>
<dbReference type="Pfam" id="PF13379">
    <property type="entry name" value="NMT1_2"/>
    <property type="match status" value="1"/>
</dbReference>
<dbReference type="Proteomes" id="UP000189670">
    <property type="component" value="Unassembled WGS sequence"/>
</dbReference>
<dbReference type="InterPro" id="IPR039315">
    <property type="entry name" value="CheW"/>
</dbReference>
<sequence length="643" mass="71486">MAVDHQTKILLVEDFSSMRKLECNALSSLSFENVIEAKNGDEALALLKQEQDIGLIICDQDLPEKDGYDVLQNVRDQPQFAQLPFLMLANRGEKRNIEKAYNSGANSFIAKPFSPKELKYKIEEALGEQPKASMTVERKKLSRQSASGKTLMRVAHLPITDHIILGVVQHFLQKGKYVADHFELEVIRMPTWNALSYALESGEVDAAFILAPIAMDLFSVGTPIKLVLFAHKNGSIFVKNRKGDKFKDPFQDFFKEKAFLIPHTMSIHHMIAHMFFSNIGLQPGAMGHKIPDVHFEVSPLPKMHDFIESSEESCGFFVAEPLGTKAIASSLADLILLSSEIWENHPCCVVTMQDEFIQEFPDAVHEFTKFMVKAGQFVGERPGIAAEIGVDFLDPNREQGLKVPLLKNVLSEPLGIKTTDLYPSIHDLDRIQKYMHDKMGVGQMIDLNSFVDLTFADKVCSATPDAFASVLHDRPEVSLEILNRQANQDQSLASKTVLNLVGKYLTLSMGNQQFGIDISKVREIIGIMPTRPVPKTPDYVMGVINLRGVVIPVVELRLKLGMPKGEYNERSCIIILDVNVGTSGIKKIGVMVDTVAEVQDVRAEDIEESPSAGLGVDTKNILGMAKLNNEVKMLLDIDQILGD</sequence>
<feature type="domain" description="Response regulatory" evidence="2">
    <location>
        <begin position="8"/>
        <end position="126"/>
    </location>
</feature>
<dbReference type="Pfam" id="PF01584">
    <property type="entry name" value="CheW"/>
    <property type="match status" value="1"/>
</dbReference>
<dbReference type="PROSITE" id="PS50851">
    <property type="entry name" value="CHEW"/>
    <property type="match status" value="1"/>
</dbReference>
<dbReference type="GO" id="GO:0006935">
    <property type="term" value="P:chemotaxis"/>
    <property type="evidence" value="ECO:0007669"/>
    <property type="project" value="InterPro"/>
</dbReference>
<evidence type="ECO:0000313" key="4">
    <source>
        <dbReference type="EMBL" id="ETR70467.1"/>
    </source>
</evidence>
<organism evidence="4 5">
    <name type="scientific">Candidatus Magnetoglobus multicellularis str. Araruama</name>
    <dbReference type="NCBI Taxonomy" id="890399"/>
    <lineage>
        <taxon>Bacteria</taxon>
        <taxon>Pseudomonadati</taxon>
        <taxon>Thermodesulfobacteriota</taxon>
        <taxon>Desulfobacteria</taxon>
        <taxon>Desulfobacterales</taxon>
        <taxon>Desulfobacteraceae</taxon>
        <taxon>Candidatus Magnetoglobus</taxon>
    </lineage>
</organism>
<dbReference type="SMART" id="SM00448">
    <property type="entry name" value="REC"/>
    <property type="match status" value="1"/>
</dbReference>
<dbReference type="InterPro" id="IPR011006">
    <property type="entry name" value="CheY-like_superfamily"/>
</dbReference>
<feature type="domain" description="CheW-like" evidence="3">
    <location>
        <begin position="501"/>
        <end position="643"/>
    </location>
</feature>
<reference evidence="5" key="1">
    <citation type="submission" date="2012-11" db="EMBL/GenBank/DDBJ databases">
        <authorList>
            <person name="Lucero-Rivera Y.E."/>
            <person name="Tovar-Ramirez D."/>
        </authorList>
    </citation>
    <scope>NUCLEOTIDE SEQUENCE [LARGE SCALE GENOMIC DNA]</scope>
    <source>
        <strain evidence="5">Araruama</strain>
    </source>
</reference>
<feature type="modified residue" description="4-aspartylphosphate" evidence="1">
    <location>
        <position position="59"/>
    </location>
</feature>
<dbReference type="InterPro" id="IPR001789">
    <property type="entry name" value="Sig_transdc_resp-reg_receiver"/>
</dbReference>
<dbReference type="PROSITE" id="PS50110">
    <property type="entry name" value="RESPONSE_REGULATORY"/>
    <property type="match status" value="1"/>
</dbReference>
<dbReference type="Gene3D" id="2.40.50.180">
    <property type="entry name" value="CheA-289, Domain 4"/>
    <property type="match status" value="1"/>
</dbReference>
<dbReference type="SUPFAM" id="SSF50341">
    <property type="entry name" value="CheW-like"/>
    <property type="match status" value="1"/>
</dbReference>
<dbReference type="PANTHER" id="PTHR22617:SF23">
    <property type="entry name" value="CHEMOTAXIS PROTEIN CHEW"/>
    <property type="match status" value="1"/>
</dbReference>
<dbReference type="CDD" id="cd00732">
    <property type="entry name" value="CheW"/>
    <property type="match status" value="1"/>
</dbReference>
<evidence type="ECO:0000256" key="1">
    <source>
        <dbReference type="PROSITE-ProRule" id="PRU00169"/>
    </source>
</evidence>
<dbReference type="SUPFAM" id="SSF52172">
    <property type="entry name" value="CheY-like"/>
    <property type="match status" value="1"/>
</dbReference>
<evidence type="ECO:0000313" key="5">
    <source>
        <dbReference type="Proteomes" id="UP000189670"/>
    </source>
</evidence>
<keyword evidence="1" id="KW-0597">Phosphoprotein</keyword>
<dbReference type="Gene3D" id="3.40.190.10">
    <property type="entry name" value="Periplasmic binding protein-like II"/>
    <property type="match status" value="2"/>
</dbReference>
<dbReference type="SMART" id="SM00260">
    <property type="entry name" value="CheW"/>
    <property type="match status" value="1"/>
</dbReference>
<dbReference type="PANTHER" id="PTHR22617">
    <property type="entry name" value="CHEMOTAXIS SENSOR HISTIDINE KINASE-RELATED"/>
    <property type="match status" value="1"/>
</dbReference>
<evidence type="ECO:0000259" key="2">
    <source>
        <dbReference type="PROSITE" id="PS50110"/>
    </source>
</evidence>
<dbReference type="GO" id="GO:0005829">
    <property type="term" value="C:cytosol"/>
    <property type="evidence" value="ECO:0007669"/>
    <property type="project" value="TreeGrafter"/>
</dbReference>
<name>A0A1V1P6G8_9BACT</name>
<dbReference type="InterPro" id="IPR002545">
    <property type="entry name" value="CheW-lke_dom"/>
</dbReference>
<evidence type="ECO:0000259" key="3">
    <source>
        <dbReference type="PROSITE" id="PS50851"/>
    </source>
</evidence>
<dbReference type="EMBL" id="ATBP01000419">
    <property type="protein sequence ID" value="ETR70467.1"/>
    <property type="molecule type" value="Genomic_DNA"/>
</dbReference>
<dbReference type="SUPFAM" id="SSF53850">
    <property type="entry name" value="Periplasmic binding protein-like II"/>
    <property type="match status" value="1"/>
</dbReference>
<protein>
    <submittedName>
        <fullName evidence="4">Response regulator receiver modulated chemotaxis protein CheW</fullName>
    </submittedName>
</protein>
<dbReference type="Gene3D" id="3.40.50.2300">
    <property type="match status" value="1"/>
</dbReference>
<dbReference type="Pfam" id="PF00072">
    <property type="entry name" value="Response_reg"/>
    <property type="match status" value="1"/>
</dbReference>
<dbReference type="InterPro" id="IPR036061">
    <property type="entry name" value="CheW-like_dom_sf"/>
</dbReference>
<accession>A0A1V1P6G8</accession>
<dbReference type="Gene3D" id="2.30.30.40">
    <property type="entry name" value="SH3 Domains"/>
    <property type="match status" value="1"/>
</dbReference>
<gene>
    <name evidence="4" type="ORF">OMM_03217</name>
</gene>
<dbReference type="AlphaFoldDB" id="A0A1V1P6G8"/>